<dbReference type="Gene3D" id="2.70.98.90">
    <property type="match status" value="1"/>
</dbReference>
<evidence type="ECO:0000256" key="10">
    <source>
        <dbReference type="ARBA" id="ARBA00023186"/>
    </source>
</evidence>
<keyword evidence="8 13" id="KW-1133">Transmembrane helix</keyword>
<dbReference type="HAMAP" id="MF_01810">
    <property type="entry name" value="YidC_type1"/>
    <property type="match status" value="1"/>
</dbReference>
<evidence type="ECO:0000256" key="8">
    <source>
        <dbReference type="ARBA" id="ARBA00022989"/>
    </source>
</evidence>
<feature type="transmembrane region" description="Helical" evidence="13">
    <location>
        <begin position="560"/>
        <end position="584"/>
    </location>
</feature>
<dbReference type="InterPro" id="IPR047196">
    <property type="entry name" value="YidC_ALB_C"/>
</dbReference>
<accession>A0ABX5B953</accession>
<organism evidence="16 17">
    <name type="scientific">Brachyspira murdochii</name>
    <dbReference type="NCBI Taxonomy" id="84378"/>
    <lineage>
        <taxon>Bacteria</taxon>
        <taxon>Pseudomonadati</taxon>
        <taxon>Spirochaetota</taxon>
        <taxon>Spirochaetia</taxon>
        <taxon>Brachyspirales</taxon>
        <taxon>Brachyspiraceae</taxon>
        <taxon>Brachyspira</taxon>
    </lineage>
</organism>
<gene>
    <name evidence="13" type="primary">yidC</name>
    <name evidence="16" type="ORF">DJ52_03700</name>
</gene>
<protein>
    <recommendedName>
        <fullName evidence="3 13">Membrane protein insertase YidC</fullName>
    </recommendedName>
    <alternativeName>
        <fullName evidence="12 13">Foldase YidC</fullName>
    </alternativeName>
    <alternativeName>
        <fullName evidence="11 13">Membrane integrase YidC</fullName>
    </alternativeName>
    <alternativeName>
        <fullName evidence="13">Membrane protein YidC</fullName>
    </alternativeName>
</protein>
<evidence type="ECO:0000256" key="4">
    <source>
        <dbReference type="ARBA" id="ARBA00022448"/>
    </source>
</evidence>
<evidence type="ECO:0000313" key="16">
    <source>
        <dbReference type="EMBL" id="PPS22652.1"/>
    </source>
</evidence>
<feature type="transmembrane region" description="Helical" evidence="13">
    <location>
        <begin position="511"/>
        <end position="539"/>
    </location>
</feature>
<sequence length="642" mass="73036">MSNNKRMVIAFALTAIILFIYMFYQSKVMKPVYSSNTSTNSAAASNNNIENNNNTANYLLDTAQMQNFAVIEDTNTLSLNNEKILENEYVIAAFKNGSLFSYKLKNYYPQDLGKDATNEIIDMVEQVYEGIYPFTVTFQNLSNSIAMPENLNYQLISNDNNDLVSYSALALIDNVPVRITKTFSFGEDPYQLKNSVTIENIGEKDLSLFYSYFLGTGIGPYRTDKNSVREDATKAQYLIKGNGKSKILLTGDIVKDNIFSRLFGSSSRGIKTNQMRYSVYEGLDKWAALNNRYFAIISSSAQPDNTVFETMTFSKPSTNEYRNDFHLANLVSKHSIKSGSSITDTYSVFMGPKVRRLFSKYYAEESYESIFQESFLGINLRPLTYILDIMLNGLYNITKNYAWAILLFTLLFKIITFPLNNASYKSMKKMQLVNPKIERIREQYKDNPDKLNAEIMAIYKKEKINPLGGCLPMLLPFPLLIAFFYLMQSMVELRNTPFLWITDLSSPDRLFVFPAGMPILGGFNFNLFPILMAVTSYLSMKLQPSSSAGGSSSAAAQMKMMTTIFPLMMLLMFYNFASGLALYWTAQNVFGVAQQFITSKLDKSSNDIIEEEETKITTKRKKEKEVIIIYQIRSNNKILLII</sequence>
<comment type="subcellular location">
    <subcellularLocation>
        <location evidence="1">Cell inner membrane</location>
        <topology evidence="1">Multi-pass membrane protein</topology>
    </subcellularLocation>
    <subcellularLocation>
        <location evidence="13">Cell membrane</location>
        <topology evidence="13">Multi-pass membrane protein</topology>
    </subcellularLocation>
</comment>
<dbReference type="Pfam" id="PF14849">
    <property type="entry name" value="YidC_periplas"/>
    <property type="match status" value="1"/>
</dbReference>
<dbReference type="NCBIfam" id="TIGR03592">
    <property type="entry name" value="yidC_oxa1_cterm"/>
    <property type="match status" value="1"/>
</dbReference>
<keyword evidence="9 13" id="KW-0472">Membrane</keyword>
<comment type="function">
    <text evidence="13">Required for the insertion and/or proper folding and/or complex formation of integral membrane proteins into the membrane. Involved in integration of membrane proteins that insert both dependently and independently of the Sec translocase complex, as well as at least some lipoproteins. Aids folding of multispanning membrane proteins.</text>
</comment>
<dbReference type="InterPro" id="IPR001708">
    <property type="entry name" value="YidC/ALB3/OXA1/COX18"/>
</dbReference>
<keyword evidence="10 13" id="KW-0143">Chaperone</keyword>
<keyword evidence="17" id="KW-1185">Reference proteome</keyword>
<evidence type="ECO:0000256" key="6">
    <source>
        <dbReference type="ARBA" id="ARBA00022692"/>
    </source>
</evidence>
<keyword evidence="6 13" id="KW-0812">Transmembrane</keyword>
<evidence type="ECO:0000256" key="1">
    <source>
        <dbReference type="ARBA" id="ARBA00004429"/>
    </source>
</evidence>
<evidence type="ECO:0000313" key="17">
    <source>
        <dbReference type="Proteomes" id="UP000238924"/>
    </source>
</evidence>
<keyword evidence="5 13" id="KW-1003">Cell membrane</keyword>
<dbReference type="Proteomes" id="UP000238924">
    <property type="component" value="Unassembled WGS sequence"/>
</dbReference>
<evidence type="ECO:0000256" key="13">
    <source>
        <dbReference type="HAMAP-Rule" id="MF_01810"/>
    </source>
</evidence>
<evidence type="ECO:0000259" key="15">
    <source>
        <dbReference type="Pfam" id="PF14849"/>
    </source>
</evidence>
<dbReference type="Pfam" id="PF02096">
    <property type="entry name" value="60KD_IMP"/>
    <property type="match status" value="1"/>
</dbReference>
<keyword evidence="4 13" id="KW-0813">Transport</keyword>
<evidence type="ECO:0000259" key="14">
    <source>
        <dbReference type="Pfam" id="PF02096"/>
    </source>
</evidence>
<comment type="subunit">
    <text evidence="13">Interacts with the Sec translocase complex via SecD. Specifically interacts with transmembrane segments of nascent integral membrane proteins during membrane integration.</text>
</comment>
<evidence type="ECO:0000256" key="2">
    <source>
        <dbReference type="ARBA" id="ARBA00010527"/>
    </source>
</evidence>
<evidence type="ECO:0000256" key="5">
    <source>
        <dbReference type="ARBA" id="ARBA00022475"/>
    </source>
</evidence>
<dbReference type="InterPro" id="IPR038221">
    <property type="entry name" value="YidC_periplasmic_sf"/>
</dbReference>
<dbReference type="PRINTS" id="PR00701">
    <property type="entry name" value="60KDINNERMP"/>
</dbReference>
<name>A0ABX5B953_9SPIR</name>
<evidence type="ECO:0000256" key="11">
    <source>
        <dbReference type="ARBA" id="ARBA00033245"/>
    </source>
</evidence>
<comment type="similarity">
    <text evidence="2 13">Belongs to the OXA1/ALB3/YidC family. Type 1 subfamily.</text>
</comment>
<feature type="transmembrane region" description="Helical" evidence="13">
    <location>
        <begin position="401"/>
        <end position="420"/>
    </location>
</feature>
<evidence type="ECO:0000256" key="7">
    <source>
        <dbReference type="ARBA" id="ARBA00022927"/>
    </source>
</evidence>
<evidence type="ECO:0000256" key="3">
    <source>
        <dbReference type="ARBA" id="ARBA00015325"/>
    </source>
</evidence>
<dbReference type="RefSeq" id="WP_104618122.1">
    <property type="nucleotide sequence ID" value="NZ_JJMJ01000056.1"/>
</dbReference>
<dbReference type="EMBL" id="JJMJ01000056">
    <property type="protein sequence ID" value="PPS22652.1"/>
    <property type="molecule type" value="Genomic_DNA"/>
</dbReference>
<feature type="domain" description="Membrane insertase YidC N-terminal" evidence="15">
    <location>
        <begin position="95"/>
        <end position="356"/>
    </location>
</feature>
<keyword evidence="7 13" id="KW-0653">Protein transport</keyword>
<comment type="caution">
    <text evidence="16">The sequence shown here is derived from an EMBL/GenBank/DDBJ whole genome shotgun (WGS) entry which is preliminary data.</text>
</comment>
<feature type="transmembrane region" description="Helical" evidence="13">
    <location>
        <begin position="7"/>
        <end position="24"/>
    </location>
</feature>
<reference evidence="16 17" key="1">
    <citation type="submission" date="2014-04" db="EMBL/GenBank/DDBJ databases">
        <title>Whole genome sequence of 'Brachyspira hampsonii' D13-03603F2.</title>
        <authorList>
            <person name="Patterson A.H."/>
            <person name="Chaban B."/>
            <person name="Fernando C."/>
            <person name="Harding J.C."/>
            <person name="Hill J.E."/>
        </authorList>
    </citation>
    <scope>NUCLEOTIDE SEQUENCE [LARGE SCALE GENOMIC DNA]</scope>
    <source>
        <strain evidence="16 17">D13-03603F2</strain>
    </source>
</reference>
<proteinExistence type="inferred from homology"/>
<dbReference type="PANTHER" id="PTHR12428:SF65">
    <property type="entry name" value="CYTOCHROME C OXIDASE ASSEMBLY PROTEIN COX18, MITOCHONDRIAL"/>
    <property type="match status" value="1"/>
</dbReference>
<dbReference type="CDD" id="cd20070">
    <property type="entry name" value="5TM_YidC_Alb3"/>
    <property type="match status" value="1"/>
</dbReference>
<feature type="domain" description="Membrane insertase YidC/Oxa/ALB C-terminal" evidence="14">
    <location>
        <begin position="401"/>
        <end position="599"/>
    </location>
</feature>
<evidence type="ECO:0000256" key="9">
    <source>
        <dbReference type="ARBA" id="ARBA00023136"/>
    </source>
</evidence>
<dbReference type="InterPro" id="IPR019998">
    <property type="entry name" value="Membr_insert_YidC"/>
</dbReference>
<dbReference type="InterPro" id="IPR028055">
    <property type="entry name" value="YidC/Oxa/ALB_C"/>
</dbReference>
<dbReference type="InterPro" id="IPR028053">
    <property type="entry name" value="Membr_insert_YidC_N"/>
</dbReference>
<feature type="transmembrane region" description="Helical" evidence="13">
    <location>
        <begin position="470"/>
        <end position="491"/>
    </location>
</feature>
<dbReference type="PANTHER" id="PTHR12428">
    <property type="entry name" value="OXA1"/>
    <property type="match status" value="1"/>
</dbReference>
<evidence type="ECO:0000256" key="12">
    <source>
        <dbReference type="ARBA" id="ARBA00033342"/>
    </source>
</evidence>